<dbReference type="Pfam" id="PF00724">
    <property type="entry name" value="Oxidored_FMN"/>
    <property type="match status" value="1"/>
</dbReference>
<keyword evidence="3" id="KW-0288">FMN</keyword>
<organism evidence="6 7">
    <name type="scientific">Talaromyces islandicus</name>
    <name type="common">Penicillium islandicum</name>
    <dbReference type="NCBI Taxonomy" id="28573"/>
    <lineage>
        <taxon>Eukaryota</taxon>
        <taxon>Fungi</taxon>
        <taxon>Dikarya</taxon>
        <taxon>Ascomycota</taxon>
        <taxon>Pezizomycotina</taxon>
        <taxon>Eurotiomycetes</taxon>
        <taxon>Eurotiomycetidae</taxon>
        <taxon>Eurotiales</taxon>
        <taxon>Trichocomaceae</taxon>
        <taxon>Talaromyces</taxon>
        <taxon>Talaromyces sect. Islandici</taxon>
    </lineage>
</organism>
<keyword evidence="4" id="KW-0560">Oxidoreductase</keyword>
<dbReference type="STRING" id="28573.A0A0U1LV85"/>
<accession>A0A0U1LV85</accession>
<protein>
    <submittedName>
        <fullName evidence="6">NADH oxidase</fullName>
    </submittedName>
</protein>
<dbReference type="Gene3D" id="3.20.20.70">
    <property type="entry name" value="Aldolase class I"/>
    <property type="match status" value="1"/>
</dbReference>
<evidence type="ECO:0000313" key="7">
    <source>
        <dbReference type="Proteomes" id="UP000054383"/>
    </source>
</evidence>
<keyword evidence="2" id="KW-0285">Flavoprotein</keyword>
<dbReference type="OMA" id="MKANHAL"/>
<sequence length="404" mass="43704">MDLNLAKPITLRCGLTLPNRLWKAAMTEDFADKDRLPGSEACLATYRVWAKGGWGLVMTGNVDVDPAYLGSPGDIAVDSSIPREKTLAAWRAWAEACSENGTKAIVQINHPGRQASFTKSIAPSAVPLNLGPGILPWMLRSLIYGTPREMTVNEIHDVVMKFAKAARLAADSGFAGVEIHAAHGYLLAQFLSAASNKRTDAYGGSAKGRARIVVDIIHAIRSSVPETFCVGIKFNSTDHHSETEMRSCIEQLHLISDAGVDFLEISGGTFENPTFNLGVSDQRVKATTRAREAFFVDFAKSIRSQLIGLPLMVTGGFRTRQGMETALAEDNCDAVGIARPAVLTPYLPRNIILNQNVVDAEAIARAEKIDTPTIAKWIGIKAIGVGAETLWYIKKIQSLGSVEN</sequence>
<dbReference type="PANTHER" id="PTHR43656:SF2">
    <property type="entry name" value="BINDING OXIDOREDUCTASE, PUTATIVE (AFU_ORTHOLOGUE AFUA_2G08260)-RELATED"/>
    <property type="match status" value="1"/>
</dbReference>
<dbReference type="InterPro" id="IPR001155">
    <property type="entry name" value="OxRdtase_FMN_N"/>
</dbReference>
<dbReference type="SUPFAM" id="SSF51395">
    <property type="entry name" value="FMN-linked oxidoreductases"/>
    <property type="match status" value="1"/>
</dbReference>
<evidence type="ECO:0000256" key="2">
    <source>
        <dbReference type="ARBA" id="ARBA00022630"/>
    </source>
</evidence>
<dbReference type="InterPro" id="IPR013785">
    <property type="entry name" value="Aldolase_TIM"/>
</dbReference>
<gene>
    <name evidence="6" type="ORF">PISL3812_03496</name>
</gene>
<dbReference type="GO" id="GO:0010181">
    <property type="term" value="F:FMN binding"/>
    <property type="evidence" value="ECO:0007669"/>
    <property type="project" value="InterPro"/>
</dbReference>
<name>A0A0U1LV85_TALIS</name>
<dbReference type="OrthoDB" id="1663137at2759"/>
<evidence type="ECO:0000256" key="4">
    <source>
        <dbReference type="ARBA" id="ARBA00023002"/>
    </source>
</evidence>
<dbReference type="CDD" id="cd04733">
    <property type="entry name" value="OYE_like_2_FMN"/>
    <property type="match status" value="1"/>
</dbReference>
<dbReference type="InterPro" id="IPR051799">
    <property type="entry name" value="NADH_flavin_oxidoreductase"/>
</dbReference>
<comment type="similarity">
    <text evidence="1">Belongs to the NADH:flavin oxidoreductase/NADH oxidase family.</text>
</comment>
<dbReference type="GO" id="GO:0016491">
    <property type="term" value="F:oxidoreductase activity"/>
    <property type="evidence" value="ECO:0007669"/>
    <property type="project" value="UniProtKB-KW"/>
</dbReference>
<proteinExistence type="inferred from homology"/>
<evidence type="ECO:0000256" key="1">
    <source>
        <dbReference type="ARBA" id="ARBA00005979"/>
    </source>
</evidence>
<dbReference type="EMBL" id="CVMT01000002">
    <property type="protein sequence ID" value="CRG86490.1"/>
    <property type="molecule type" value="Genomic_DNA"/>
</dbReference>
<dbReference type="AlphaFoldDB" id="A0A0U1LV85"/>
<reference evidence="6 7" key="1">
    <citation type="submission" date="2015-04" db="EMBL/GenBank/DDBJ databases">
        <authorList>
            <person name="Syromyatnikov M.Y."/>
            <person name="Popov V.N."/>
        </authorList>
    </citation>
    <scope>NUCLEOTIDE SEQUENCE [LARGE SCALE GENOMIC DNA]</scope>
    <source>
        <strain evidence="6">WF-38-12</strain>
    </source>
</reference>
<feature type="domain" description="NADH:flavin oxidoreductase/NADH oxidase N-terminal" evidence="5">
    <location>
        <begin position="5"/>
        <end position="351"/>
    </location>
</feature>
<dbReference type="Proteomes" id="UP000054383">
    <property type="component" value="Unassembled WGS sequence"/>
</dbReference>
<evidence type="ECO:0000256" key="3">
    <source>
        <dbReference type="ARBA" id="ARBA00022643"/>
    </source>
</evidence>
<dbReference type="PANTHER" id="PTHR43656">
    <property type="entry name" value="BINDING OXIDOREDUCTASE, PUTATIVE (AFU_ORTHOLOGUE AFUA_2G08260)-RELATED"/>
    <property type="match status" value="1"/>
</dbReference>
<evidence type="ECO:0000259" key="5">
    <source>
        <dbReference type="Pfam" id="PF00724"/>
    </source>
</evidence>
<evidence type="ECO:0000313" key="6">
    <source>
        <dbReference type="EMBL" id="CRG86490.1"/>
    </source>
</evidence>
<keyword evidence="7" id="KW-1185">Reference proteome</keyword>